<proteinExistence type="predicted"/>
<feature type="transmembrane region" description="Helical" evidence="5">
    <location>
        <begin position="160"/>
        <end position="180"/>
    </location>
</feature>
<keyword evidence="3 5" id="KW-1133">Transmembrane helix</keyword>
<dbReference type="EMBL" id="AP018449">
    <property type="protein sequence ID" value="BBB90550.1"/>
    <property type="molecule type" value="Genomic_DNA"/>
</dbReference>
<dbReference type="PANTHER" id="PTHR35529:SF2">
    <property type="entry name" value="SPORULATION PROTEIN YTAF-RELATED"/>
    <property type="match status" value="1"/>
</dbReference>
<name>A0A348AHK2_9FIRM</name>
<gene>
    <name evidence="6" type="primary">mntP_1</name>
    <name evidence="6" type="ORF">MAMMFC1_01204</name>
</gene>
<sequence length="209" mass="22302">MMDTFYVLLLGLAVSMDSFAAGVAYGIKSIRIPWTSLAIVGLITGACTLAATILANYLGSSINTHLAISFGSLLLIAIGAWNILNEYITKSNLSPNSSDNKLTFRIGRIVINIMADPETADIDHSKSISSSEATFLGLALGIDNMIAAFAASLIKPLPLHTPVIMGLIQIGLITFGSYGAARFVPEEIKKRFPYVPGTILILLGLFRLV</sequence>
<dbReference type="Pfam" id="PF02659">
    <property type="entry name" value="Mntp"/>
    <property type="match status" value="2"/>
</dbReference>
<dbReference type="InterPro" id="IPR003810">
    <property type="entry name" value="Mntp/YtaF"/>
</dbReference>
<keyword evidence="1" id="KW-1003">Cell membrane</keyword>
<evidence type="ECO:0000313" key="6">
    <source>
        <dbReference type="EMBL" id="BBB90550.1"/>
    </source>
</evidence>
<evidence type="ECO:0000256" key="4">
    <source>
        <dbReference type="ARBA" id="ARBA00023136"/>
    </source>
</evidence>
<dbReference type="AlphaFoldDB" id="A0A348AHK2"/>
<feature type="transmembrane region" description="Helical" evidence="5">
    <location>
        <begin position="64"/>
        <end position="84"/>
    </location>
</feature>
<organism evidence="6 7">
    <name type="scientific">Methylomusa anaerophila</name>
    <dbReference type="NCBI Taxonomy" id="1930071"/>
    <lineage>
        <taxon>Bacteria</taxon>
        <taxon>Bacillati</taxon>
        <taxon>Bacillota</taxon>
        <taxon>Negativicutes</taxon>
        <taxon>Selenomonadales</taxon>
        <taxon>Sporomusaceae</taxon>
        <taxon>Methylomusa</taxon>
    </lineage>
</organism>
<accession>A0A348AHK2</accession>
<evidence type="ECO:0000256" key="5">
    <source>
        <dbReference type="SAM" id="Phobius"/>
    </source>
</evidence>
<dbReference type="KEGG" id="mana:MAMMFC1_01204"/>
<keyword evidence="4 5" id="KW-0472">Membrane</keyword>
<dbReference type="Proteomes" id="UP000276437">
    <property type="component" value="Chromosome"/>
</dbReference>
<dbReference type="RefSeq" id="WP_232035695.1">
    <property type="nucleotide sequence ID" value="NZ_AP018449.1"/>
</dbReference>
<feature type="transmembrane region" description="Helical" evidence="5">
    <location>
        <begin position="34"/>
        <end position="58"/>
    </location>
</feature>
<evidence type="ECO:0000256" key="1">
    <source>
        <dbReference type="ARBA" id="ARBA00022475"/>
    </source>
</evidence>
<evidence type="ECO:0000256" key="2">
    <source>
        <dbReference type="ARBA" id="ARBA00022692"/>
    </source>
</evidence>
<dbReference type="PANTHER" id="PTHR35529">
    <property type="entry name" value="MANGANESE EFFLUX PUMP MNTP-RELATED"/>
    <property type="match status" value="1"/>
</dbReference>
<reference evidence="6 7" key="1">
    <citation type="journal article" date="2018" name="Int. J. Syst. Evol. Microbiol.">
        <title>Methylomusa anaerophila gen. nov., sp. nov., an anaerobic methanol-utilizing bacterium isolated from a microbial fuel cell.</title>
        <authorList>
            <person name="Amano N."/>
            <person name="Yamamuro A."/>
            <person name="Miyahara M."/>
            <person name="Kouzuma A."/>
            <person name="Abe T."/>
            <person name="Watanabe K."/>
        </authorList>
    </citation>
    <scope>NUCLEOTIDE SEQUENCE [LARGE SCALE GENOMIC DNA]</scope>
    <source>
        <strain evidence="6 7">MMFC1</strain>
    </source>
</reference>
<keyword evidence="7" id="KW-1185">Reference proteome</keyword>
<feature type="transmembrane region" description="Helical" evidence="5">
    <location>
        <begin position="6"/>
        <end position="27"/>
    </location>
</feature>
<protein>
    <submittedName>
        <fullName evidence="6">Manganese efflux pump MntP</fullName>
    </submittedName>
</protein>
<keyword evidence="2 5" id="KW-0812">Transmembrane</keyword>
<evidence type="ECO:0000313" key="7">
    <source>
        <dbReference type="Proteomes" id="UP000276437"/>
    </source>
</evidence>
<evidence type="ECO:0000256" key="3">
    <source>
        <dbReference type="ARBA" id="ARBA00022989"/>
    </source>
</evidence>